<evidence type="ECO:0000256" key="1">
    <source>
        <dbReference type="SAM" id="MobiDB-lite"/>
    </source>
</evidence>
<feature type="region of interest" description="Disordered" evidence="1">
    <location>
        <begin position="28"/>
        <end position="54"/>
    </location>
</feature>
<dbReference type="AlphaFoldDB" id="A0ABD5WQ23"/>
<dbReference type="PROSITE" id="PS51318">
    <property type="entry name" value="TAT"/>
    <property type="match status" value="1"/>
</dbReference>
<evidence type="ECO:0000313" key="3">
    <source>
        <dbReference type="Proteomes" id="UP001596407"/>
    </source>
</evidence>
<reference evidence="2 3" key="1">
    <citation type="journal article" date="2019" name="Int. J. Syst. Evol. Microbiol.">
        <title>The Global Catalogue of Microorganisms (GCM) 10K type strain sequencing project: providing services to taxonomists for standard genome sequencing and annotation.</title>
        <authorList>
            <consortium name="The Broad Institute Genomics Platform"/>
            <consortium name="The Broad Institute Genome Sequencing Center for Infectious Disease"/>
            <person name="Wu L."/>
            <person name="Ma J."/>
        </authorList>
    </citation>
    <scope>NUCLEOTIDE SEQUENCE [LARGE SCALE GENOMIC DNA]</scope>
    <source>
        <strain evidence="2 3">DT72</strain>
    </source>
</reference>
<comment type="caution">
    <text evidence="2">The sequence shown here is derived from an EMBL/GenBank/DDBJ whole genome shotgun (WGS) entry which is preliminary data.</text>
</comment>
<dbReference type="EMBL" id="JBHSZH010000006">
    <property type="protein sequence ID" value="MFC7082597.1"/>
    <property type="molecule type" value="Genomic_DNA"/>
</dbReference>
<dbReference type="Proteomes" id="UP001596407">
    <property type="component" value="Unassembled WGS sequence"/>
</dbReference>
<proteinExistence type="predicted"/>
<gene>
    <name evidence="2" type="ORF">ACFQJ6_23575</name>
</gene>
<protein>
    <recommendedName>
        <fullName evidence="4">Twin-arginine translocation signal domain-containing protein</fullName>
    </recommendedName>
</protein>
<dbReference type="RefSeq" id="WP_382210463.1">
    <property type="nucleotide sequence ID" value="NZ_JBHSZH010000006.1"/>
</dbReference>
<name>A0ABD5WQ23_9EURY</name>
<keyword evidence="3" id="KW-1185">Reference proteome</keyword>
<sequence>MSSERTDRSRRTVLKMVASSSLAAGTLLGTASATPKVSIRRTSSRRKTEPNPTG</sequence>
<accession>A0ABD5WQ23</accession>
<organism evidence="2 3">
    <name type="scientific">Halorussus caseinilyticus</name>
    <dbReference type="NCBI Taxonomy" id="3034025"/>
    <lineage>
        <taxon>Archaea</taxon>
        <taxon>Methanobacteriati</taxon>
        <taxon>Methanobacteriota</taxon>
        <taxon>Stenosarchaea group</taxon>
        <taxon>Halobacteria</taxon>
        <taxon>Halobacteriales</taxon>
        <taxon>Haladaptataceae</taxon>
        <taxon>Halorussus</taxon>
    </lineage>
</organism>
<evidence type="ECO:0008006" key="4">
    <source>
        <dbReference type="Google" id="ProtNLM"/>
    </source>
</evidence>
<evidence type="ECO:0000313" key="2">
    <source>
        <dbReference type="EMBL" id="MFC7082597.1"/>
    </source>
</evidence>
<dbReference type="InterPro" id="IPR006311">
    <property type="entry name" value="TAT_signal"/>
</dbReference>